<protein>
    <submittedName>
        <fullName evidence="1">Uncharacterized protein</fullName>
    </submittedName>
</protein>
<dbReference type="HOGENOM" id="CLU_2261143_0_0_0"/>
<sequence length="103" mass="11506">MRFTWTDAVILTVICDRNESGGSSYSSILTHGDFYARCILTDLEYFGGLHRLIAAGHIYLDDELLFAEDGALDYYSSPPDGLEYAEQLLEHMMAFLGVTWAGT</sequence>
<dbReference type="RefSeq" id="WP_014437368.1">
    <property type="nucleotide sequence ID" value="NC_017080.1"/>
</dbReference>
<organism evidence="1 2">
    <name type="scientific">Phycisphaera mikurensis (strain NBRC 102666 / KCTC 22515 / FYK2301M01)</name>
    <dbReference type="NCBI Taxonomy" id="1142394"/>
    <lineage>
        <taxon>Bacteria</taxon>
        <taxon>Pseudomonadati</taxon>
        <taxon>Planctomycetota</taxon>
        <taxon>Phycisphaerae</taxon>
        <taxon>Phycisphaerales</taxon>
        <taxon>Phycisphaeraceae</taxon>
        <taxon>Phycisphaera</taxon>
    </lineage>
</organism>
<keyword evidence="2" id="KW-1185">Reference proteome</keyword>
<dbReference type="KEGG" id="phm:PSMK_19910"/>
<gene>
    <name evidence="1" type="ordered locus">PSMK_19910</name>
</gene>
<dbReference type="EMBL" id="AP012338">
    <property type="protein sequence ID" value="BAM04150.1"/>
    <property type="molecule type" value="Genomic_DNA"/>
</dbReference>
<reference evidence="1 2" key="1">
    <citation type="submission" date="2012-02" db="EMBL/GenBank/DDBJ databases">
        <title>Complete genome sequence of Phycisphaera mikurensis NBRC 102666.</title>
        <authorList>
            <person name="Ankai A."/>
            <person name="Hosoyama A."/>
            <person name="Terui Y."/>
            <person name="Sekine M."/>
            <person name="Fukai R."/>
            <person name="Kato Y."/>
            <person name="Nakamura S."/>
            <person name="Yamada-Narita S."/>
            <person name="Kawakoshi A."/>
            <person name="Fukunaga Y."/>
            <person name="Yamazaki S."/>
            <person name="Fujita N."/>
        </authorList>
    </citation>
    <scope>NUCLEOTIDE SEQUENCE [LARGE SCALE GENOMIC DNA]</scope>
    <source>
        <strain evidence="2">NBRC 102666 / KCTC 22515 / FYK2301M01</strain>
    </source>
</reference>
<name>I0IFW2_PHYMF</name>
<proteinExistence type="predicted"/>
<dbReference type="AlphaFoldDB" id="I0IFW2"/>
<evidence type="ECO:0000313" key="1">
    <source>
        <dbReference type="EMBL" id="BAM04150.1"/>
    </source>
</evidence>
<evidence type="ECO:0000313" key="2">
    <source>
        <dbReference type="Proteomes" id="UP000007881"/>
    </source>
</evidence>
<dbReference type="Proteomes" id="UP000007881">
    <property type="component" value="Chromosome"/>
</dbReference>
<accession>I0IFW2</accession>